<dbReference type="OrthoDB" id="2428527at2759"/>
<dbReference type="EMBL" id="NJES01000080">
    <property type="protein sequence ID" value="PHH78423.1"/>
    <property type="molecule type" value="Genomic_DNA"/>
</dbReference>
<feature type="transmembrane region" description="Helical" evidence="6">
    <location>
        <begin position="82"/>
        <end position="101"/>
    </location>
</feature>
<evidence type="ECO:0000256" key="5">
    <source>
        <dbReference type="SAM" id="MobiDB-lite"/>
    </source>
</evidence>
<feature type="transmembrane region" description="Helical" evidence="6">
    <location>
        <begin position="44"/>
        <end position="70"/>
    </location>
</feature>
<feature type="transmembrane region" description="Helical" evidence="6">
    <location>
        <begin position="257"/>
        <end position="279"/>
    </location>
</feature>
<feature type="transmembrane region" description="Helical" evidence="6">
    <location>
        <begin position="396"/>
        <end position="414"/>
    </location>
</feature>
<keyword evidence="4 6" id="KW-0472">Membrane</keyword>
<evidence type="ECO:0000313" key="9">
    <source>
        <dbReference type="Proteomes" id="UP000226431"/>
    </source>
</evidence>
<dbReference type="GO" id="GO:0016020">
    <property type="term" value="C:membrane"/>
    <property type="evidence" value="ECO:0007669"/>
    <property type="project" value="UniProtKB-SubCell"/>
</dbReference>
<sequence>MLQDGGPDATSSKKNMSDSNGEEPGIEGTRAWASQGMTPWREALLVFTACMAQFCTQTAFFSTLILLRPIGASFGIDSPARLAWLVAAFSLAAGTLIIFCGRLGDVFGHGRMLILGFTWWAVWSAISGLSVYSTFYLSVISRAMQGVGPAVTLPNALAVLGTAYPPGHRKAMVFAMFGAVAPVGAVVGGVFASLLAEVWWPWAMWVFAAWLLVLAVLAGFAVPLRDERDDDDDDGGGGEKGVASSSSSAERGFKDTLLALDVPAAVIGIMALVLFSFAWTQAPVDGWSAPSVLVPLVAGLVLFALFLYTETKLSPSPLVPFQALTTDVAFVLAAVLCGWASFGVWTLYVVLTLQEARGLSPLMLTAYFCPVAFSGAAAAVVTGLMLGPLRLGPPTVMTVALAAFTIGSVLTAVAPVHQTYWAQLFVAFLVMPVGMDCSFPASTLIVSNAVARRHQGVGASLVSTVVNYGIALGVGFAGTAEMMELDGCEGI</sequence>
<dbReference type="SUPFAM" id="SSF103473">
    <property type="entry name" value="MFS general substrate transporter"/>
    <property type="match status" value="1"/>
</dbReference>
<accession>A0A2C5ZEW8</accession>
<comment type="caution">
    <text evidence="8">The sequence shown here is derived from an EMBL/GenBank/DDBJ whole genome shotgun (WGS) entry which is preliminary data.</text>
</comment>
<feature type="compositionally biased region" description="Polar residues" evidence="5">
    <location>
        <begin position="9"/>
        <end position="19"/>
    </location>
</feature>
<organism evidence="8 9">
    <name type="scientific">Ophiocordyceps camponoti-rufipedis</name>
    <dbReference type="NCBI Taxonomy" id="2004952"/>
    <lineage>
        <taxon>Eukaryota</taxon>
        <taxon>Fungi</taxon>
        <taxon>Dikarya</taxon>
        <taxon>Ascomycota</taxon>
        <taxon>Pezizomycotina</taxon>
        <taxon>Sordariomycetes</taxon>
        <taxon>Hypocreomycetidae</taxon>
        <taxon>Hypocreales</taxon>
        <taxon>Ophiocordycipitaceae</taxon>
        <taxon>Ophiocordyceps</taxon>
    </lineage>
</organism>
<name>A0A2C5ZEW8_9HYPO</name>
<feature type="transmembrane region" description="Helical" evidence="6">
    <location>
        <begin position="420"/>
        <end position="445"/>
    </location>
</feature>
<comment type="subcellular location">
    <subcellularLocation>
        <location evidence="1">Membrane</location>
        <topology evidence="1">Multi-pass membrane protein</topology>
    </subcellularLocation>
</comment>
<evidence type="ECO:0000256" key="4">
    <source>
        <dbReference type="ARBA" id="ARBA00023136"/>
    </source>
</evidence>
<proteinExistence type="predicted"/>
<dbReference type="PANTHER" id="PTHR42718:SF1">
    <property type="entry name" value="LOW AFFINITY AMMONIUM TRANSPORTER"/>
    <property type="match status" value="1"/>
</dbReference>
<keyword evidence="9" id="KW-1185">Reference proteome</keyword>
<feature type="transmembrane region" description="Helical" evidence="6">
    <location>
        <begin position="328"/>
        <end position="350"/>
    </location>
</feature>
<feature type="domain" description="Major facilitator superfamily (MFS) profile" evidence="7">
    <location>
        <begin position="45"/>
        <end position="491"/>
    </location>
</feature>
<evidence type="ECO:0000256" key="6">
    <source>
        <dbReference type="SAM" id="Phobius"/>
    </source>
</evidence>
<feature type="transmembrane region" description="Helical" evidence="6">
    <location>
        <begin position="202"/>
        <end position="222"/>
    </location>
</feature>
<protein>
    <recommendedName>
        <fullName evidence="7">Major facilitator superfamily (MFS) profile domain-containing protein</fullName>
    </recommendedName>
</protein>
<feature type="transmembrane region" description="Helical" evidence="6">
    <location>
        <begin position="291"/>
        <end position="308"/>
    </location>
</feature>
<dbReference type="PROSITE" id="PS50850">
    <property type="entry name" value="MFS"/>
    <property type="match status" value="1"/>
</dbReference>
<feature type="region of interest" description="Disordered" evidence="5">
    <location>
        <begin position="1"/>
        <end position="27"/>
    </location>
</feature>
<dbReference type="Pfam" id="PF07690">
    <property type="entry name" value="MFS_1"/>
    <property type="match status" value="1"/>
</dbReference>
<evidence type="ECO:0000259" key="7">
    <source>
        <dbReference type="PROSITE" id="PS50850"/>
    </source>
</evidence>
<dbReference type="InterPro" id="IPR011701">
    <property type="entry name" value="MFS"/>
</dbReference>
<dbReference type="AlphaFoldDB" id="A0A2C5ZEW8"/>
<dbReference type="Gene3D" id="1.20.1250.20">
    <property type="entry name" value="MFS general substrate transporter like domains"/>
    <property type="match status" value="2"/>
</dbReference>
<evidence type="ECO:0000313" key="8">
    <source>
        <dbReference type="EMBL" id="PHH78423.1"/>
    </source>
</evidence>
<gene>
    <name evidence="8" type="ORF">CDD80_6928</name>
</gene>
<keyword evidence="2 6" id="KW-0812">Transmembrane</keyword>
<feature type="transmembrane region" description="Helical" evidence="6">
    <location>
        <begin position="457"/>
        <end position="477"/>
    </location>
</feature>
<evidence type="ECO:0000256" key="3">
    <source>
        <dbReference type="ARBA" id="ARBA00022989"/>
    </source>
</evidence>
<dbReference type="InterPro" id="IPR036259">
    <property type="entry name" value="MFS_trans_sf"/>
</dbReference>
<evidence type="ECO:0000256" key="2">
    <source>
        <dbReference type="ARBA" id="ARBA00022692"/>
    </source>
</evidence>
<feature type="region of interest" description="Disordered" evidence="5">
    <location>
        <begin position="228"/>
        <end position="247"/>
    </location>
</feature>
<feature type="transmembrane region" description="Helical" evidence="6">
    <location>
        <begin position="113"/>
        <end position="137"/>
    </location>
</feature>
<dbReference type="Proteomes" id="UP000226431">
    <property type="component" value="Unassembled WGS sequence"/>
</dbReference>
<reference evidence="8 9" key="1">
    <citation type="submission" date="2017-06" db="EMBL/GenBank/DDBJ databases">
        <title>Ant-infecting Ophiocordyceps genomes reveal a high diversity of potential behavioral manipulation genes and a possible major role for enterotoxins.</title>
        <authorList>
            <person name="De Bekker C."/>
            <person name="Evans H.C."/>
            <person name="Brachmann A."/>
            <person name="Hughes D.P."/>
        </authorList>
    </citation>
    <scope>NUCLEOTIDE SEQUENCE [LARGE SCALE GENOMIC DNA]</scope>
    <source>
        <strain evidence="8 9">Map16</strain>
    </source>
</reference>
<evidence type="ECO:0000256" key="1">
    <source>
        <dbReference type="ARBA" id="ARBA00004141"/>
    </source>
</evidence>
<dbReference type="GO" id="GO:0022857">
    <property type="term" value="F:transmembrane transporter activity"/>
    <property type="evidence" value="ECO:0007669"/>
    <property type="project" value="InterPro"/>
</dbReference>
<keyword evidence="3 6" id="KW-1133">Transmembrane helix</keyword>
<feature type="transmembrane region" description="Helical" evidence="6">
    <location>
        <begin position="362"/>
        <end position="384"/>
    </location>
</feature>
<feature type="transmembrane region" description="Helical" evidence="6">
    <location>
        <begin position="143"/>
        <end position="164"/>
    </location>
</feature>
<feature type="transmembrane region" description="Helical" evidence="6">
    <location>
        <begin position="171"/>
        <end position="196"/>
    </location>
</feature>
<dbReference type="InterPro" id="IPR020846">
    <property type="entry name" value="MFS_dom"/>
</dbReference>
<dbReference type="PANTHER" id="PTHR42718">
    <property type="entry name" value="MAJOR FACILITATOR SUPERFAMILY MULTIDRUG TRANSPORTER MFSC"/>
    <property type="match status" value="1"/>
</dbReference>